<evidence type="ECO:0000256" key="1">
    <source>
        <dbReference type="SAM" id="MobiDB-lite"/>
    </source>
</evidence>
<accession>D6Z7F4</accession>
<feature type="compositionally biased region" description="Low complexity" evidence="1">
    <location>
        <begin position="250"/>
        <end position="263"/>
    </location>
</feature>
<dbReference type="eggNOG" id="ENOG5033QRY">
    <property type="taxonomic scope" value="Bacteria"/>
</dbReference>
<gene>
    <name evidence="2" type="ordered locus">Srot_1420</name>
</gene>
<feature type="compositionally biased region" description="Basic and acidic residues" evidence="1">
    <location>
        <begin position="357"/>
        <end position="372"/>
    </location>
</feature>
<organism evidence="2 3">
    <name type="scientific">Segniliparus rotundus (strain ATCC BAA-972 / CDC 1076 / CIP 108378 / DSM 44985 / JCM 13578)</name>
    <dbReference type="NCBI Taxonomy" id="640132"/>
    <lineage>
        <taxon>Bacteria</taxon>
        <taxon>Bacillati</taxon>
        <taxon>Actinomycetota</taxon>
        <taxon>Actinomycetes</taxon>
        <taxon>Mycobacteriales</taxon>
        <taxon>Segniliparaceae</taxon>
        <taxon>Segniliparus</taxon>
    </lineage>
</organism>
<sequence>MSEKNYMADPASDFVENLQIGGSLQPDVVSAAIVKRVQTTGAKLGEITQTLSSRVGMRHWVGKSGDVTRDELEDLARKGKTAAEVIDGHAKQVQAVAESQATAKSVCDQNSQCTPGTSPMAQVKAVARAMQNHYHEPGEPEYPKLEYLGSPPGAPTEDRGESPDGPSEAQPRPSSGSGAPSLAGGAAEHESAAKPQSQEDAASGQQPEAKSEGKPSGESAGAGGGSGGGAGSGDGGKGAGAGAGGGAPSGGSPAAGTSSPGSGFNPSESSSTHAMSAGDSKFGSSSSGSSGLGGGGVGTLGGDHERSLSAKTGPAGYAAPKPVVNVNGLAGSGVGQGAGMGGGMGGMGGAAGGQNSGKEHKTPDYLKDTEHGNELFGRNLPVVIPEVIGELNRDEQQKMLEALAKQQGGGPGGA</sequence>
<evidence type="ECO:0000313" key="2">
    <source>
        <dbReference type="EMBL" id="ADG97884.1"/>
    </source>
</evidence>
<feature type="compositionally biased region" description="Gly residues" evidence="1">
    <location>
        <begin position="330"/>
        <end position="355"/>
    </location>
</feature>
<keyword evidence="3" id="KW-1185">Reference proteome</keyword>
<feature type="compositionally biased region" description="Basic and acidic residues" evidence="1">
    <location>
        <begin position="135"/>
        <end position="144"/>
    </location>
</feature>
<reference evidence="2 3" key="1">
    <citation type="journal article" date="2010" name="Stand. Genomic Sci.">
        <title>Complete genome sequence of Segniliparus rotundus type strain (CDC 1076).</title>
        <authorList>
            <person name="Sikorski J."/>
            <person name="Lapidus A."/>
            <person name="Copeland A."/>
            <person name="Misra M."/>
            <person name="Glavina Del Rio T."/>
            <person name="Nolan M."/>
            <person name="Lucas S."/>
            <person name="Chen F."/>
            <person name="Tice H."/>
            <person name="Cheng J.F."/>
            <person name="Jando M."/>
            <person name="Schneider S."/>
            <person name="Bruce D."/>
            <person name="Goodwin L."/>
            <person name="Pitluck S."/>
            <person name="Liolios K."/>
            <person name="Mikhailova N."/>
            <person name="Pati A."/>
            <person name="Ivanova N."/>
            <person name="Mavromatis K."/>
            <person name="Chen A."/>
            <person name="Palaniappan K."/>
            <person name="Chertkov O."/>
            <person name="Land M."/>
            <person name="Hauser L."/>
            <person name="Chang Y.J."/>
            <person name="Jeffries C.D."/>
            <person name="Brettin T."/>
            <person name="Detter J.C."/>
            <person name="Han C."/>
            <person name="Rohde M."/>
            <person name="Goker M."/>
            <person name="Bristow J."/>
            <person name="Eisen J.A."/>
            <person name="Markowitz V."/>
            <person name="Hugenholtz P."/>
            <person name="Kyrpides N.C."/>
            <person name="Klenk H.P."/>
        </authorList>
    </citation>
    <scope>NUCLEOTIDE SEQUENCE [LARGE SCALE GENOMIC DNA]</scope>
    <source>
        <strain evidence="3">ATCC BAA-972 / CDC 1076 / CIP 108378 / DSM 44985 / JCM 13578</strain>
    </source>
</reference>
<feature type="compositionally biased region" description="Polar residues" evidence="1">
    <location>
        <begin position="264"/>
        <end position="274"/>
    </location>
</feature>
<dbReference type="OrthoDB" id="4486013at2"/>
<dbReference type="EMBL" id="CP001958">
    <property type="protein sequence ID" value="ADG97884.1"/>
    <property type="molecule type" value="Genomic_DNA"/>
</dbReference>
<dbReference type="STRING" id="640132.Srot_1420"/>
<feature type="compositionally biased region" description="Low complexity" evidence="1">
    <location>
        <begin position="173"/>
        <end position="186"/>
    </location>
</feature>
<feature type="compositionally biased region" description="Polar residues" evidence="1">
    <location>
        <begin position="194"/>
        <end position="208"/>
    </location>
</feature>
<dbReference type="RefSeq" id="WP_013138338.1">
    <property type="nucleotide sequence ID" value="NC_014168.1"/>
</dbReference>
<dbReference type="AlphaFoldDB" id="D6Z7F4"/>
<protein>
    <submittedName>
        <fullName evidence="2">Uncharacterized protein</fullName>
    </submittedName>
</protein>
<feature type="compositionally biased region" description="Gly residues" evidence="1">
    <location>
        <begin position="290"/>
        <end position="301"/>
    </location>
</feature>
<feature type="region of interest" description="Disordered" evidence="1">
    <location>
        <begin position="135"/>
        <end position="372"/>
    </location>
</feature>
<evidence type="ECO:0000313" key="3">
    <source>
        <dbReference type="Proteomes" id="UP000002247"/>
    </source>
</evidence>
<proteinExistence type="predicted"/>
<feature type="compositionally biased region" description="Low complexity" evidence="1">
    <location>
        <begin position="276"/>
        <end position="289"/>
    </location>
</feature>
<name>D6Z7F4_SEGRD</name>
<dbReference type="KEGG" id="srt:Srot_1420"/>
<dbReference type="HOGENOM" id="CLU_667123_0_0_11"/>
<dbReference type="Proteomes" id="UP000002247">
    <property type="component" value="Chromosome"/>
</dbReference>
<feature type="compositionally biased region" description="Gly residues" evidence="1">
    <location>
        <begin position="220"/>
        <end position="249"/>
    </location>
</feature>